<reference evidence="1" key="1">
    <citation type="submission" date="2019-03" db="EMBL/GenBank/DDBJ databases">
        <title>Lake Tanganyika Metagenome-Assembled Genomes (MAGs).</title>
        <authorList>
            <person name="Tran P."/>
        </authorList>
    </citation>
    <scope>NUCLEOTIDE SEQUENCE</scope>
    <source>
        <strain evidence="1">M_DeepCast_50m_m2_156</strain>
    </source>
</reference>
<sequence>MIPSPSLDLASTSAPRILSLRRAEMELNVDAIIREELFSYAHSNLPEDTIKLRINVRVLDYLSQFSRSHEDVFSESGFSTLYQPNYLSLLSTPLTPPSLLELQSSSHVLVLPVSQTERYLEYSYTGGLSASRVLNARLRVLDSNSLFALPVGYCVCVTSFELAWPCVGS</sequence>
<evidence type="ECO:0000313" key="1">
    <source>
        <dbReference type="EMBL" id="MBM3282300.1"/>
    </source>
</evidence>
<comment type="caution">
    <text evidence="1">The sequence shown here is derived from an EMBL/GenBank/DDBJ whole genome shotgun (WGS) entry which is preliminary data.</text>
</comment>
<gene>
    <name evidence="1" type="ORF">FJY86_03095</name>
</gene>
<dbReference type="Proteomes" id="UP000774699">
    <property type="component" value="Unassembled WGS sequence"/>
</dbReference>
<proteinExistence type="predicted"/>
<dbReference type="EMBL" id="VGJJ01000022">
    <property type="protein sequence ID" value="MBM3282300.1"/>
    <property type="molecule type" value="Genomic_DNA"/>
</dbReference>
<organism evidence="1 2">
    <name type="scientific">Candidatus Iainarchaeum sp</name>
    <dbReference type="NCBI Taxonomy" id="3101447"/>
    <lineage>
        <taxon>Archaea</taxon>
        <taxon>Candidatus Iainarchaeota</taxon>
        <taxon>Candidatus Iainarchaeia</taxon>
        <taxon>Candidatus Iainarchaeales</taxon>
        <taxon>Candidatus Iainarchaeaceae</taxon>
        <taxon>Candidatus Iainarchaeum</taxon>
    </lineage>
</organism>
<dbReference type="AlphaFoldDB" id="A0A8T4C8L4"/>
<name>A0A8T4C8L4_9ARCH</name>
<accession>A0A8T4C8L4</accession>
<evidence type="ECO:0000313" key="2">
    <source>
        <dbReference type="Proteomes" id="UP000774699"/>
    </source>
</evidence>
<protein>
    <submittedName>
        <fullName evidence="1">Uncharacterized protein</fullName>
    </submittedName>
</protein>